<organism evidence="1">
    <name type="scientific">uncultured Caudovirales phage</name>
    <dbReference type="NCBI Taxonomy" id="2100421"/>
    <lineage>
        <taxon>Viruses</taxon>
        <taxon>Duplodnaviria</taxon>
        <taxon>Heunggongvirae</taxon>
        <taxon>Uroviricota</taxon>
        <taxon>Caudoviricetes</taxon>
        <taxon>Peduoviridae</taxon>
        <taxon>Maltschvirus</taxon>
        <taxon>Maltschvirus maltsch</taxon>
    </lineage>
</organism>
<name>A0A6J5LVB4_9CAUD</name>
<gene>
    <name evidence="1" type="ORF">UFOVP328_244</name>
</gene>
<proteinExistence type="predicted"/>
<dbReference type="EMBL" id="LR796341">
    <property type="protein sequence ID" value="CAB4138051.1"/>
    <property type="molecule type" value="Genomic_DNA"/>
</dbReference>
<protein>
    <submittedName>
        <fullName evidence="1">Uncharacterized protein</fullName>
    </submittedName>
</protein>
<sequence length="62" mass="7312">MVDQMDKETRSIRQEVLKLCWYMRGGLTYDEAMQLGQVERDIINELVKDNLETTKKSGLPFF</sequence>
<reference evidence="1" key="1">
    <citation type="submission" date="2020-04" db="EMBL/GenBank/DDBJ databases">
        <authorList>
            <person name="Chiriac C."/>
            <person name="Salcher M."/>
            <person name="Ghai R."/>
            <person name="Kavagutti S V."/>
        </authorList>
    </citation>
    <scope>NUCLEOTIDE SEQUENCE</scope>
</reference>
<accession>A0A6J5LVB4</accession>
<evidence type="ECO:0000313" key="1">
    <source>
        <dbReference type="EMBL" id="CAB4138051.1"/>
    </source>
</evidence>